<protein>
    <submittedName>
        <fullName evidence="1">NACHT domain-containing NTPase</fullName>
    </submittedName>
</protein>
<organism evidence="1">
    <name type="scientific">Streptomyces sp. R28</name>
    <dbReference type="NCBI Taxonomy" id="3238628"/>
    <lineage>
        <taxon>Bacteria</taxon>
        <taxon>Bacillati</taxon>
        <taxon>Actinomycetota</taxon>
        <taxon>Actinomycetes</taxon>
        <taxon>Kitasatosporales</taxon>
        <taxon>Streptomycetaceae</taxon>
        <taxon>Streptomyces</taxon>
    </lineage>
</organism>
<gene>
    <name evidence="1" type="ORF">AB5J49_24295</name>
</gene>
<dbReference type="Pfam" id="PF13560">
    <property type="entry name" value="HTH_31"/>
    <property type="match status" value="1"/>
</dbReference>
<sequence length="1217" mass="134648">MAAPLAGPIADFCTELHRLVRKCRVPQAEIAEALGLSAASVSELLNGRRRKAPDWQVVRRIVGLCAQRYGPGAPQPLDTNLDVAWWRGRHAELERAVEMAHVPVPSPTAPVPSEPVVALGVADCVDMGLDEAVYLLAGRRSELMMSDSDHLLRTLNGEQSSVRVLDELLRDFPQRVRSARGIVRITLLQAARVVLVAAAVMRREPTPEDALELIQDLANVAYPAYVYAWERGNGYASPLAGTRGSITVETAQELDRDYVKLATPLAVCCPEFALAAGLPCIALNDWVDGRAGTGLAGLGALLAEFASRSEPPAASRAQLRIPIASLDSTGPLLPSLAEGYVNPRFRRNGPSPNVRDGIASDKWWEQQPSYDAFERFLGSSLLSFPALLSPLVVLGHPGAGKSLLTKLLKARLPTSEFRPLRVELRHTPADSNVQTQLEHALREGTGRSVSWPDWSEAEPEVIPVVLLDGFDELLQAGAQRLDSARQWGYLRDIEQFQQREAVLGRPVIVIVTSRTVVADRAEIPKGSHVLRLEPFEMPEIDRWLSVWNAKNSTYLKQCDLRPLTREVVQPHQDLAAQPLLLLMLALYDAVGNALYRLGDEDMSRTQLYERLLTEFVRRQVDKDGSLPPAEQAVAVDRELHRLSVIALGMFHRGAQSISGEEVDRDLRALGAAAADEEPGGSGLLFGRFFFVHEAQAVVTEQRLRSYEFMHATFGEYLATRLIERALRRMGDFAGHDGRSALDDGELYSLLSFIPLTDRAQLVENLCDMLATWPAGRARRELPDRLAELFRAAKWEAGTRSDGNHTPIRVTRTYRDAVYEVNLVLIGAVAAGEVHASQFLGTGELIDNWRRHAMLWRSQLSDESWDLLSSTLRLHRCWEPDPRGVDEQRPDLKISTRSTLSFGHDIGWPFGVPEGSRPPYLRMEDDASRGFAANVFTQITFLGDHHSELLLHTADPLLRRMPSTLLTYRSDRTGQLRSAAQALITLLTRQVNASAGLPDLYAMCLDSTELLSSEDVVPYLEAVSRQLAHDIPALSDETLVSVLRKLHRSIERLGRFPAVAKQPIIDCVYNALGRRKPEVTTALAELQGLLMQHGRANGRDFALLALLRLVQASRSSSTWAWSGMPRGRRASEYFDDILGALDVADVATRHPSALIAFLRTAADLNLDDWLAAHAAELIGALPSEAFGLLRPSDLCYLRKALPPGRCEAEFAELESVWR</sequence>
<accession>A0AB39Q0B8</accession>
<dbReference type="AlphaFoldDB" id="A0AB39Q0B8"/>
<proteinExistence type="predicted"/>
<reference evidence="1" key="1">
    <citation type="submission" date="2024-07" db="EMBL/GenBank/DDBJ databases">
        <authorList>
            <person name="Yu S.T."/>
        </authorList>
    </citation>
    <scope>NUCLEOTIDE SEQUENCE</scope>
    <source>
        <strain evidence="1">R28</strain>
    </source>
</reference>
<name>A0AB39Q0B8_9ACTN</name>
<dbReference type="InterPro" id="IPR027417">
    <property type="entry name" value="P-loop_NTPase"/>
</dbReference>
<evidence type="ECO:0000313" key="1">
    <source>
        <dbReference type="EMBL" id="XDQ36211.1"/>
    </source>
</evidence>
<dbReference type="RefSeq" id="WP_369170717.1">
    <property type="nucleotide sequence ID" value="NZ_CP163439.1"/>
</dbReference>
<dbReference type="SUPFAM" id="SSF52540">
    <property type="entry name" value="P-loop containing nucleoside triphosphate hydrolases"/>
    <property type="match status" value="1"/>
</dbReference>
<dbReference type="EMBL" id="CP163439">
    <property type="protein sequence ID" value="XDQ36211.1"/>
    <property type="molecule type" value="Genomic_DNA"/>
</dbReference>